<name>A0ABT6QA28_9PROT</name>
<proteinExistence type="predicted"/>
<gene>
    <name evidence="1" type="ORF">QJV33_10840</name>
</gene>
<organism evidence="1 2">
    <name type="scientific">Commensalibacter nepenthis</name>
    <dbReference type="NCBI Taxonomy" id="3043872"/>
    <lineage>
        <taxon>Bacteria</taxon>
        <taxon>Pseudomonadati</taxon>
        <taxon>Pseudomonadota</taxon>
        <taxon>Alphaproteobacteria</taxon>
        <taxon>Acetobacterales</taxon>
        <taxon>Acetobacteraceae</taxon>
    </lineage>
</organism>
<comment type="caution">
    <text evidence="1">The sequence shown here is derived from an EMBL/GenBank/DDBJ whole genome shotgun (WGS) entry which is preliminary data.</text>
</comment>
<dbReference type="PANTHER" id="PTHR41368">
    <property type="entry name" value="PROTEIN YGHO"/>
    <property type="match status" value="1"/>
</dbReference>
<evidence type="ECO:0000313" key="2">
    <source>
        <dbReference type="Proteomes" id="UP001431775"/>
    </source>
</evidence>
<dbReference type="PANTHER" id="PTHR41368:SF1">
    <property type="entry name" value="PROTEIN YGHO"/>
    <property type="match status" value="1"/>
</dbReference>
<dbReference type="SUPFAM" id="SSF55729">
    <property type="entry name" value="Acyl-CoA N-acyltransferases (Nat)"/>
    <property type="match status" value="1"/>
</dbReference>
<protein>
    <recommendedName>
        <fullName evidence="3">N-acetyltransferase domain-containing protein</fullName>
    </recommendedName>
</protein>
<keyword evidence="2" id="KW-1185">Reference proteome</keyword>
<dbReference type="EMBL" id="JASBAN010000001">
    <property type="protein sequence ID" value="MDI2113765.1"/>
    <property type="molecule type" value="Genomic_DNA"/>
</dbReference>
<reference evidence="1" key="1">
    <citation type="submission" date="2023-05" db="EMBL/GenBank/DDBJ databases">
        <title>Whole genome sequence of Commensalibacter sp.</title>
        <authorList>
            <person name="Charoenyingcharoen P."/>
            <person name="Yukphan P."/>
        </authorList>
    </citation>
    <scope>NUCLEOTIDE SEQUENCE</scope>
    <source>
        <strain evidence="1">TBRC 10068</strain>
    </source>
</reference>
<accession>A0ABT6QA28</accession>
<evidence type="ECO:0008006" key="3">
    <source>
        <dbReference type="Google" id="ProtNLM"/>
    </source>
</evidence>
<evidence type="ECO:0000313" key="1">
    <source>
        <dbReference type="EMBL" id="MDI2113765.1"/>
    </source>
</evidence>
<dbReference type="InterPro" id="IPR016181">
    <property type="entry name" value="Acyl_CoA_acyltransferase"/>
</dbReference>
<dbReference type="Proteomes" id="UP001431775">
    <property type="component" value="Unassembled WGS sequence"/>
</dbReference>
<dbReference type="RefSeq" id="WP_281463343.1">
    <property type="nucleotide sequence ID" value="NZ_JASBAN010000001.1"/>
</dbReference>
<sequence>MSVISVESNKVIVLSVRNAKQLEIFIRLPRLLYSHFPDYIPPLDFQETSLLHPKKSAFFRYGTAQYFLAYKDNKPVGRISAQIDPNALRQWKEPIGLFGALDAIDDSEVVQQLINAASQWLKKHGMEKIRGPYTLNANSEAGTMVKGQKEPPMIAMPWHPEYLGKHIESSGLSKAMDLVSYQMIMGEEARKAHKIPSGLKMGSDRLGNITTRKLNMKEISRDGEILRQLYNDAWNNTWGFVPLTPTEMSVLIRDLKSMLRPENYVLVEQNKMPVAVALVIPNIYDLSKNIGPTPSLMGWAKIGYRVLRHQIQSARVILLGISHSIRDTAMGALMPSLVIDELFNRGEVLSYKMIELGWILEDNKGMRNLIERIVPEPCKVHRIFEAKLHHS</sequence>
<dbReference type="InterPro" id="IPR039968">
    <property type="entry name" value="BcerS-like"/>
</dbReference>